<dbReference type="CDD" id="cd00035">
    <property type="entry name" value="ChtBD1"/>
    <property type="match status" value="3"/>
</dbReference>
<feature type="compositionally biased region" description="Low complexity" evidence="8">
    <location>
        <begin position="447"/>
        <end position="472"/>
    </location>
</feature>
<keyword evidence="6" id="KW-0119">Carbohydrate metabolism</keyword>
<dbReference type="GO" id="GO:0008061">
    <property type="term" value="F:chitin binding"/>
    <property type="evidence" value="ECO:0007669"/>
    <property type="project" value="UniProtKB-UniRule"/>
</dbReference>
<feature type="disulfide bond" evidence="7">
    <location>
        <begin position="493"/>
        <end position="507"/>
    </location>
</feature>
<comment type="cofactor">
    <cofactor evidence="1">
        <name>Co(2+)</name>
        <dbReference type="ChEBI" id="CHEBI:48828"/>
    </cofactor>
</comment>
<dbReference type="PANTHER" id="PTHR46471">
    <property type="entry name" value="CHITIN DEACETYLASE"/>
    <property type="match status" value="1"/>
</dbReference>
<feature type="region of interest" description="Disordered" evidence="8">
    <location>
        <begin position="422"/>
        <end position="472"/>
    </location>
</feature>
<evidence type="ECO:0000256" key="8">
    <source>
        <dbReference type="SAM" id="MobiDB-lite"/>
    </source>
</evidence>
<dbReference type="InterPro" id="IPR036861">
    <property type="entry name" value="Endochitinase-like_sf"/>
</dbReference>
<feature type="disulfide bond" evidence="7">
    <location>
        <begin position="732"/>
        <end position="746"/>
    </location>
</feature>
<evidence type="ECO:0000256" key="6">
    <source>
        <dbReference type="ARBA" id="ARBA00023277"/>
    </source>
</evidence>
<keyword evidence="4" id="KW-0732">Signal</keyword>
<comment type="caution">
    <text evidence="10">The sequence shown here is derived from an EMBL/GenBank/DDBJ whole genome shotgun (WGS) entry which is preliminary data.</text>
</comment>
<feature type="disulfide bond" evidence="7">
    <location>
        <begin position="643"/>
        <end position="657"/>
    </location>
</feature>
<protein>
    <recommendedName>
        <fullName evidence="9">Chitin-binding type-1 domain-containing protein</fullName>
    </recommendedName>
</protein>
<dbReference type="GO" id="GO:0046872">
    <property type="term" value="F:metal ion binding"/>
    <property type="evidence" value="ECO:0007669"/>
    <property type="project" value="UniProtKB-KW"/>
</dbReference>
<accession>A0A1Y2D5G6</accession>
<dbReference type="PANTHER" id="PTHR46471:SF2">
    <property type="entry name" value="CHITIN DEACETYLASE-RELATED"/>
    <property type="match status" value="1"/>
</dbReference>
<feature type="disulfide bond" evidence="7">
    <location>
        <begin position="568"/>
        <end position="582"/>
    </location>
</feature>
<evidence type="ECO:0000313" key="10">
    <source>
        <dbReference type="EMBL" id="ORY54336.1"/>
    </source>
</evidence>
<dbReference type="EMBL" id="MCOG01000086">
    <property type="protein sequence ID" value="ORY54336.1"/>
    <property type="molecule type" value="Genomic_DNA"/>
</dbReference>
<feature type="domain" description="Chitin-binding type-1" evidence="9">
    <location>
        <begin position="553"/>
        <end position="595"/>
    </location>
</feature>
<keyword evidence="5" id="KW-0378">Hydrolase</keyword>
<feature type="disulfide bond" evidence="7">
    <location>
        <begin position="488"/>
        <end position="500"/>
    </location>
</feature>
<feature type="disulfide bond" evidence="7">
    <location>
        <begin position="563"/>
        <end position="575"/>
    </location>
</feature>
<evidence type="ECO:0000256" key="3">
    <source>
        <dbReference type="ARBA" id="ARBA00022723"/>
    </source>
</evidence>
<dbReference type="Proteomes" id="UP000193920">
    <property type="component" value="Unassembled WGS sequence"/>
</dbReference>
<sequence>MVYEPLSTLKKSKLYDDTHIATIVVESDKSDIENLHQNPNKEIKVNAKITYVSPYNVKIFENGSIKISGQSSKYYKKLSYKLSGLKLDNDKELFGRTGVKLRGEYGDPSFMREKTFFDMLNALGVPTSQGKFVRLFINRVPAGLYLLTDDFNNKHFLKSVFHNGKKFENDNAIFKVNAGGSLSYISTNKTDLKPYSYKGDIEDANSYEKTMEILVPFMKDVNNYPKTKSLNLDINSFLRAMALEYLAYGSDNYWMVQGNFFFFKNMETNTWHFIDSDFDQTFGHGHPDKCLKKTLDNYVELKGDDGKRPLLDNLRTVDANEKYLKSAVEKLLKTCFNINAVGPRLDSFAELLKDDALWDFTLPGLSTYSGDHKLKVKTHNEDDFKREISSTSSTSYPYPIKKWIIERSTNVAKIYNYSVPETPSTSDGYFEPEYEGQSKDKDKNENTTTTIPRTTPKPSTTTTNTSSTTNKNITTSTNNQCGPDYGVCPKGKCCSRYGYCGNTVAYCGKGCQSEFGECTNDDNNVSVTTTKTTSSTETTSTNTSTINTLPTSLEKCGPGVAVCGNNLCCSRYGYCGNTVAYCGKGCQSEFGRCDNSDNNTSSTTTKTTSSSKTTSTNTSTINTLPTSSGKCGLGVAVCGSNLCCSKYGYCGDSSAYCGKGCQSEFGRCDTSNNNTSTTTTTTTKKTSTTKKSSTSKKSSTTKKTSTTTMKTTNVSTNNKCGSEYGICPNGGCCSKYGYCGTEAAYCGTGCKKDYGECW</sequence>
<dbReference type="Gene3D" id="3.30.60.10">
    <property type="entry name" value="Endochitinase-like"/>
    <property type="match status" value="4"/>
</dbReference>
<dbReference type="InterPro" id="IPR001002">
    <property type="entry name" value="Chitin-bd_1"/>
</dbReference>
<feature type="region of interest" description="Disordered" evidence="8">
    <location>
        <begin position="675"/>
        <end position="702"/>
    </location>
</feature>
<dbReference type="Pfam" id="PF08757">
    <property type="entry name" value="CotH"/>
    <property type="match status" value="1"/>
</dbReference>
<comment type="caution">
    <text evidence="7">Lacks conserved residue(s) required for the propagation of feature annotation.</text>
</comment>
<dbReference type="PROSITE" id="PS50941">
    <property type="entry name" value="CHIT_BIND_I_2"/>
    <property type="match status" value="4"/>
</dbReference>
<dbReference type="InterPro" id="IPR014867">
    <property type="entry name" value="Spore_coat_CotH_CotH2/3/7"/>
</dbReference>
<keyword evidence="2 7" id="KW-0147">Chitin-binding</keyword>
<feature type="domain" description="Chitin-binding type-1" evidence="9">
    <location>
        <begin position="478"/>
        <end position="520"/>
    </location>
</feature>
<feature type="domain" description="Chitin-binding type-1" evidence="9">
    <location>
        <begin position="717"/>
        <end position="758"/>
    </location>
</feature>
<evidence type="ECO:0000256" key="7">
    <source>
        <dbReference type="PROSITE-ProRule" id="PRU00261"/>
    </source>
</evidence>
<dbReference type="STRING" id="1754190.A0A1Y2D5G6"/>
<reference evidence="10 11" key="1">
    <citation type="submission" date="2016-08" db="EMBL/GenBank/DDBJ databases">
        <title>A Parts List for Fungal Cellulosomes Revealed by Comparative Genomics.</title>
        <authorList>
            <consortium name="DOE Joint Genome Institute"/>
            <person name="Haitjema C.H."/>
            <person name="Gilmore S.P."/>
            <person name="Henske J.K."/>
            <person name="Solomon K.V."/>
            <person name="De Groot R."/>
            <person name="Kuo A."/>
            <person name="Mondo S.J."/>
            <person name="Salamov A.A."/>
            <person name="Labutti K."/>
            <person name="Zhao Z."/>
            <person name="Chiniquy J."/>
            <person name="Barry K."/>
            <person name="Brewer H.M."/>
            <person name="Purvine S.O."/>
            <person name="Wright A.T."/>
            <person name="Boxma B."/>
            <person name="Van Alen T."/>
            <person name="Hackstein J.H."/>
            <person name="Baker S.E."/>
            <person name="Grigoriev I.V."/>
            <person name="O'Malley M.A."/>
        </authorList>
    </citation>
    <scope>NUCLEOTIDE SEQUENCE [LARGE SCALE GENOMIC DNA]</scope>
    <source>
        <strain evidence="10 11">G1</strain>
    </source>
</reference>
<feature type="disulfide bond" evidence="7">
    <location>
        <begin position="727"/>
        <end position="739"/>
    </location>
</feature>
<dbReference type="Pfam" id="PF00187">
    <property type="entry name" value="Chitin_bind_1"/>
    <property type="match status" value="4"/>
</dbReference>
<evidence type="ECO:0000313" key="11">
    <source>
        <dbReference type="Proteomes" id="UP000193920"/>
    </source>
</evidence>
<keyword evidence="11" id="KW-1185">Reference proteome</keyword>
<dbReference type="GO" id="GO:0016787">
    <property type="term" value="F:hydrolase activity"/>
    <property type="evidence" value="ECO:0007669"/>
    <property type="project" value="UniProtKB-KW"/>
</dbReference>
<dbReference type="SMART" id="SM00270">
    <property type="entry name" value="ChtBD1"/>
    <property type="match status" value="4"/>
</dbReference>
<keyword evidence="3" id="KW-0479">Metal-binding</keyword>
<organism evidence="10 11">
    <name type="scientific">Neocallimastix californiae</name>
    <dbReference type="NCBI Taxonomy" id="1754190"/>
    <lineage>
        <taxon>Eukaryota</taxon>
        <taxon>Fungi</taxon>
        <taxon>Fungi incertae sedis</taxon>
        <taxon>Chytridiomycota</taxon>
        <taxon>Chytridiomycota incertae sedis</taxon>
        <taxon>Neocallimastigomycetes</taxon>
        <taxon>Neocallimastigales</taxon>
        <taxon>Neocallimastigaceae</taxon>
        <taxon>Neocallimastix</taxon>
    </lineage>
</organism>
<feature type="disulfide bond" evidence="7">
    <location>
        <begin position="638"/>
        <end position="650"/>
    </location>
</feature>
<name>A0A1Y2D5G6_9FUNG</name>
<evidence type="ECO:0000256" key="4">
    <source>
        <dbReference type="ARBA" id="ARBA00022729"/>
    </source>
</evidence>
<evidence type="ECO:0000256" key="1">
    <source>
        <dbReference type="ARBA" id="ARBA00001941"/>
    </source>
</evidence>
<dbReference type="OrthoDB" id="5985073at2759"/>
<evidence type="ECO:0000259" key="9">
    <source>
        <dbReference type="PROSITE" id="PS50941"/>
    </source>
</evidence>
<dbReference type="InterPro" id="IPR018371">
    <property type="entry name" value="Chitin-binding_1_CS"/>
</dbReference>
<gene>
    <name evidence="10" type="ORF">LY90DRAFT_277794</name>
</gene>
<feature type="compositionally biased region" description="Basic and acidic residues" evidence="8">
    <location>
        <begin position="436"/>
        <end position="445"/>
    </location>
</feature>
<feature type="domain" description="Chitin-binding type-1" evidence="9">
    <location>
        <begin position="628"/>
        <end position="670"/>
    </location>
</feature>
<dbReference type="SUPFAM" id="SSF57016">
    <property type="entry name" value="Plant lectins/antimicrobial peptides"/>
    <property type="match status" value="4"/>
</dbReference>
<dbReference type="AlphaFoldDB" id="A0A1Y2D5G6"/>
<dbReference type="CDD" id="cd11618">
    <property type="entry name" value="ChtBD1_1"/>
    <property type="match status" value="1"/>
</dbReference>
<dbReference type="PROSITE" id="PS00026">
    <property type="entry name" value="CHIT_BIND_I_1"/>
    <property type="match status" value="4"/>
</dbReference>
<feature type="region of interest" description="Disordered" evidence="8">
    <location>
        <begin position="598"/>
        <end position="619"/>
    </location>
</feature>
<evidence type="ECO:0000256" key="2">
    <source>
        <dbReference type="ARBA" id="ARBA00022669"/>
    </source>
</evidence>
<evidence type="ECO:0000256" key="5">
    <source>
        <dbReference type="ARBA" id="ARBA00022801"/>
    </source>
</evidence>
<proteinExistence type="predicted"/>
<keyword evidence="7" id="KW-1015">Disulfide bond</keyword>